<name>A0AAV9J6J1_9PEZI</name>
<evidence type="ECO:0000313" key="4">
    <source>
        <dbReference type="Proteomes" id="UP001324427"/>
    </source>
</evidence>
<dbReference type="CDD" id="cd20071">
    <property type="entry name" value="SET_SMYD"/>
    <property type="match status" value="1"/>
</dbReference>
<protein>
    <recommendedName>
        <fullName evidence="2">SET domain-containing protein</fullName>
    </recommendedName>
</protein>
<dbReference type="Gene3D" id="1.25.40.10">
    <property type="entry name" value="Tetratricopeptide repeat domain"/>
    <property type="match status" value="1"/>
</dbReference>
<dbReference type="Pfam" id="PF00856">
    <property type="entry name" value="SET"/>
    <property type="match status" value="1"/>
</dbReference>
<evidence type="ECO:0000256" key="1">
    <source>
        <dbReference type="SAM" id="MobiDB-lite"/>
    </source>
</evidence>
<sequence>MEAHSMEKVLRDMDGIRIDSGVTTELDSAGEVENDDTSNDHALFEVRLSAGKGLGLFALVDIPRGMRLIAEPALIILPTSEPDFKHIWKDFKKLTPHQFDQMGGLSSVSHTVKSSLQGLIRHRLSTQQQYSGTALDAAVKDEMQMRAIFNTNAVAMGMESLYGRGLFLLSSRLNHSCVPNVFQDYNVTLEMTTVHATRAIKEGEELTLSYCQHVRNNHEERAEVLDFWEFKCDCPACKGPEVSVREKLRRRIVELATGLAKYDLGSLDYATPSNHSKALVWGEEVLLLLREQGLEDMVLAPAYRKCSRYCVQLGQMEKAMAYARKELEVQRYCLGTETAHMEMDMEGAEFWIKHVEQMAEKDRVKIAMNQKRTRKEDKKAEKKAAKKAVKGGR</sequence>
<evidence type="ECO:0000259" key="2">
    <source>
        <dbReference type="PROSITE" id="PS50280"/>
    </source>
</evidence>
<dbReference type="InterPro" id="IPR046341">
    <property type="entry name" value="SET_dom_sf"/>
</dbReference>
<dbReference type="PROSITE" id="PS50280">
    <property type="entry name" value="SET"/>
    <property type="match status" value="1"/>
</dbReference>
<keyword evidence="4" id="KW-1185">Reference proteome</keyword>
<dbReference type="Gene3D" id="2.170.270.10">
    <property type="entry name" value="SET domain"/>
    <property type="match status" value="1"/>
</dbReference>
<gene>
    <name evidence="3" type="ORF">LTR36_009136</name>
</gene>
<dbReference type="InterPro" id="IPR001214">
    <property type="entry name" value="SET_dom"/>
</dbReference>
<dbReference type="SMART" id="SM00317">
    <property type="entry name" value="SET"/>
    <property type="match status" value="1"/>
</dbReference>
<dbReference type="PANTHER" id="PTHR47332">
    <property type="entry name" value="SET DOMAIN-CONTAINING PROTEIN 5"/>
    <property type="match status" value="1"/>
</dbReference>
<organism evidence="3 4">
    <name type="scientific">Oleoguttula mirabilis</name>
    <dbReference type="NCBI Taxonomy" id="1507867"/>
    <lineage>
        <taxon>Eukaryota</taxon>
        <taxon>Fungi</taxon>
        <taxon>Dikarya</taxon>
        <taxon>Ascomycota</taxon>
        <taxon>Pezizomycotina</taxon>
        <taxon>Dothideomycetes</taxon>
        <taxon>Dothideomycetidae</taxon>
        <taxon>Mycosphaerellales</taxon>
        <taxon>Teratosphaeriaceae</taxon>
        <taxon>Oleoguttula</taxon>
    </lineage>
</organism>
<feature type="compositionally biased region" description="Basic residues" evidence="1">
    <location>
        <begin position="384"/>
        <end position="393"/>
    </location>
</feature>
<dbReference type="InterPro" id="IPR053185">
    <property type="entry name" value="SET_domain_protein"/>
</dbReference>
<comment type="caution">
    <text evidence="3">The sequence shown here is derived from an EMBL/GenBank/DDBJ whole genome shotgun (WGS) entry which is preliminary data.</text>
</comment>
<feature type="compositionally biased region" description="Basic and acidic residues" evidence="1">
    <location>
        <begin position="374"/>
        <end position="383"/>
    </location>
</feature>
<accession>A0AAV9J6J1</accession>
<dbReference type="EMBL" id="JAVFHQ010000066">
    <property type="protein sequence ID" value="KAK4540498.1"/>
    <property type="molecule type" value="Genomic_DNA"/>
</dbReference>
<proteinExistence type="predicted"/>
<dbReference type="Proteomes" id="UP001324427">
    <property type="component" value="Unassembled WGS sequence"/>
</dbReference>
<dbReference type="InterPro" id="IPR011990">
    <property type="entry name" value="TPR-like_helical_dom_sf"/>
</dbReference>
<dbReference type="PANTHER" id="PTHR47332:SF4">
    <property type="entry name" value="SET DOMAIN-CONTAINING PROTEIN 5"/>
    <property type="match status" value="1"/>
</dbReference>
<dbReference type="SUPFAM" id="SSF82199">
    <property type="entry name" value="SET domain"/>
    <property type="match status" value="1"/>
</dbReference>
<feature type="domain" description="SET" evidence="2">
    <location>
        <begin position="42"/>
        <end position="211"/>
    </location>
</feature>
<feature type="region of interest" description="Disordered" evidence="1">
    <location>
        <begin position="368"/>
        <end position="393"/>
    </location>
</feature>
<dbReference type="AlphaFoldDB" id="A0AAV9J6J1"/>
<evidence type="ECO:0000313" key="3">
    <source>
        <dbReference type="EMBL" id="KAK4540498.1"/>
    </source>
</evidence>
<reference evidence="3 4" key="1">
    <citation type="submission" date="2021-11" db="EMBL/GenBank/DDBJ databases">
        <title>Black yeast isolated from Biological Soil Crust.</title>
        <authorList>
            <person name="Kurbessoian T."/>
        </authorList>
    </citation>
    <scope>NUCLEOTIDE SEQUENCE [LARGE SCALE GENOMIC DNA]</scope>
    <source>
        <strain evidence="3 4">CCFEE 5522</strain>
    </source>
</reference>